<dbReference type="InterPro" id="IPR016040">
    <property type="entry name" value="NAD(P)-bd_dom"/>
</dbReference>
<protein>
    <submittedName>
        <fullName evidence="2">dTDP-glucose 4,6-dehydratase</fullName>
        <ecNumber evidence="2">4.2.1.46</ecNumber>
    </submittedName>
</protein>
<dbReference type="Pfam" id="PF16363">
    <property type="entry name" value="GDP_Man_Dehyd"/>
    <property type="match status" value="1"/>
</dbReference>
<evidence type="ECO:0000313" key="2">
    <source>
        <dbReference type="EMBL" id="CAA9391516.1"/>
    </source>
</evidence>
<accession>A0A6J4NM73</accession>
<reference evidence="2" key="1">
    <citation type="submission" date="2020-02" db="EMBL/GenBank/DDBJ databases">
        <authorList>
            <person name="Meier V. D."/>
        </authorList>
    </citation>
    <scope>NUCLEOTIDE SEQUENCE</scope>
    <source>
        <strain evidence="2">AVDCRST_MAG64</strain>
    </source>
</reference>
<feature type="domain" description="NAD(P)-binding" evidence="1">
    <location>
        <begin position="19"/>
        <end position="58"/>
    </location>
</feature>
<dbReference type="SUPFAM" id="SSF51735">
    <property type="entry name" value="NAD(P)-binding Rossmann-fold domains"/>
    <property type="match status" value="1"/>
</dbReference>
<name>A0A6J4NM73_9BACT</name>
<organism evidence="2">
    <name type="scientific">uncultured Phycisphaerae bacterium</name>
    <dbReference type="NCBI Taxonomy" id="904963"/>
    <lineage>
        <taxon>Bacteria</taxon>
        <taxon>Pseudomonadati</taxon>
        <taxon>Planctomycetota</taxon>
        <taxon>Phycisphaerae</taxon>
        <taxon>environmental samples</taxon>
    </lineage>
</organism>
<dbReference type="EMBL" id="CADCUQ010000281">
    <property type="protein sequence ID" value="CAA9391516.1"/>
    <property type="molecule type" value="Genomic_DNA"/>
</dbReference>
<feature type="non-terminal residue" evidence="2">
    <location>
        <position position="1"/>
    </location>
</feature>
<dbReference type="GO" id="GO:0008460">
    <property type="term" value="F:dTDP-glucose 4,6-dehydratase activity"/>
    <property type="evidence" value="ECO:0007669"/>
    <property type="project" value="UniProtKB-EC"/>
</dbReference>
<dbReference type="PANTHER" id="PTHR43000">
    <property type="entry name" value="DTDP-D-GLUCOSE 4,6-DEHYDRATASE-RELATED"/>
    <property type="match status" value="1"/>
</dbReference>
<dbReference type="Gene3D" id="3.40.50.720">
    <property type="entry name" value="NAD(P)-binding Rossmann-like Domain"/>
    <property type="match status" value="1"/>
</dbReference>
<keyword evidence="2" id="KW-0456">Lyase</keyword>
<dbReference type="AlphaFoldDB" id="A0A6J4NM73"/>
<dbReference type="EC" id="4.2.1.46" evidence="2"/>
<dbReference type="InterPro" id="IPR036291">
    <property type="entry name" value="NAD(P)-bd_dom_sf"/>
</dbReference>
<dbReference type="Gene3D" id="3.90.25.10">
    <property type="entry name" value="UDP-galactose 4-epimerase, domain 1"/>
    <property type="match status" value="1"/>
</dbReference>
<sequence length="89" mass="10785">NRVITETLIREMGKDWDEVVTYVTDRPGHDRRYAIDATKIKRELGWEPKHKFETAIKTTIQWYRDNEAWWRAIKSGAYLTYYEQQYAGR</sequence>
<gene>
    <name evidence="2" type="ORF">AVDCRST_MAG64-1217</name>
</gene>
<proteinExistence type="predicted"/>
<evidence type="ECO:0000259" key="1">
    <source>
        <dbReference type="Pfam" id="PF16363"/>
    </source>
</evidence>